<dbReference type="FunFam" id="1.10.10.10:FF:000322">
    <property type="entry name" value="Probable disease resistance protein At1g63360"/>
    <property type="match status" value="1"/>
</dbReference>
<keyword evidence="4" id="KW-0963">Cytoplasm</keyword>
<dbReference type="InterPro" id="IPR044974">
    <property type="entry name" value="Disease_R_plants"/>
</dbReference>
<evidence type="ECO:0000256" key="5">
    <source>
        <dbReference type="ARBA" id="ARBA00022614"/>
    </source>
</evidence>
<evidence type="ECO:0000313" key="14">
    <source>
        <dbReference type="EMBL" id="EYU31460.1"/>
    </source>
</evidence>
<dbReference type="Proteomes" id="UP000030748">
    <property type="component" value="Unassembled WGS sequence"/>
</dbReference>
<keyword evidence="7" id="KW-0677">Repeat</keyword>
<evidence type="ECO:0000256" key="6">
    <source>
        <dbReference type="ARBA" id="ARBA00022667"/>
    </source>
</evidence>
<keyword evidence="10" id="KW-0067">ATP-binding</keyword>
<sequence length="720" mass="83134">MVGFDDNLMAIKDKLCGNSSKLQVIPIVGMGGIGKTTLATKAYHDPSINENFNVRAWVTLSQDSSKEKVSSSLVCAMENFVVGRSNESNEVKVFQALKGRKYLLVLDDIWSTKAWDDIMMMFPDDNNKSRIILTTRLSDVAAYPDSCSHLHEMDLLDDDQSWNLLRQNIFNGKEDYPLELEIIGKEIARSCGGLPLAIVVIAGVLSKVDNNRASWEKIARNVKSTIAKEENGKFEEILSLSYNHLPRHLRPCFLYMGGFPEDYDINIPRLVKLWVAEEFIHDIRPSSVSRSLEEVAEEEYLADLVKRNLVMVTERKSDGRIKTCRVHDLMRELCIRISRKENFLVHVTDKGIPVENLRRIFINRNDLNCLANIYRSTTRTVICFMELNKDSYKDLTYFRFMRIICILSARCDMSDCIASLCVEDFNLFNIRYLAFPYPTKIPPTISNLLNLQALIIHESLNECKQSLPTKIWTMKELRHLICYRFGELPNPPDEGASSGYGLENLQTLWEVTNLICTENILEMIPNVKELGICYTIDNREKEYELDNLVRLKQLERFKLTLSYPLDVWKGKNITLAFPKTLKWLSFGGWSRPWSEMTIVGSLPNLQVLKIKENILRGETWETVEGEFLELKHLMIKGSKLERWVTESNHFPKLERLLIHQCLELRNISNDIGEISTLELIEVKSGLKSTAEWAERIQREQRDYRYDVTEVRCLNLSFLVL</sequence>
<evidence type="ECO:0000256" key="7">
    <source>
        <dbReference type="ARBA" id="ARBA00022737"/>
    </source>
</evidence>
<dbReference type="PANTHER" id="PTHR23155">
    <property type="entry name" value="DISEASE RESISTANCE PROTEIN RP"/>
    <property type="match status" value="1"/>
</dbReference>
<dbReference type="GO" id="GO:0051607">
    <property type="term" value="P:defense response to virus"/>
    <property type="evidence" value="ECO:0007669"/>
    <property type="project" value="UniProtKB-ARBA"/>
</dbReference>
<evidence type="ECO:0000256" key="10">
    <source>
        <dbReference type="ARBA" id="ARBA00022840"/>
    </source>
</evidence>
<dbReference type="Pfam" id="PF23598">
    <property type="entry name" value="LRR_14"/>
    <property type="match status" value="1"/>
</dbReference>
<protein>
    <submittedName>
        <fullName evidence="14">Uncharacterized protein</fullName>
    </submittedName>
</protein>
<keyword evidence="9" id="KW-0611">Plant defense</keyword>
<dbReference type="Pfam" id="PF23559">
    <property type="entry name" value="WHD_DRP"/>
    <property type="match status" value="1"/>
</dbReference>
<dbReference type="InterPro" id="IPR058922">
    <property type="entry name" value="WHD_DRP"/>
</dbReference>
<feature type="domain" description="NB-ARC" evidence="11">
    <location>
        <begin position="6"/>
        <end position="173"/>
    </location>
</feature>
<comment type="function">
    <text evidence="1">Confers resistance to late blight (Phytophthora infestans) races carrying the avirulence gene Avr1. Resistance proteins guard the plant against pathogens that contain an appropriate avirulence protein via an indirect interaction with this avirulence protein. That triggers a defense system including the hypersensitive response, which restricts the pathogen growth.</text>
</comment>
<organism evidence="14 15">
    <name type="scientific">Erythranthe guttata</name>
    <name type="common">Yellow monkey flower</name>
    <name type="synonym">Mimulus guttatus</name>
    <dbReference type="NCBI Taxonomy" id="4155"/>
    <lineage>
        <taxon>Eukaryota</taxon>
        <taxon>Viridiplantae</taxon>
        <taxon>Streptophyta</taxon>
        <taxon>Embryophyta</taxon>
        <taxon>Tracheophyta</taxon>
        <taxon>Spermatophyta</taxon>
        <taxon>Magnoliopsida</taxon>
        <taxon>eudicotyledons</taxon>
        <taxon>Gunneridae</taxon>
        <taxon>Pentapetalae</taxon>
        <taxon>asterids</taxon>
        <taxon>lamiids</taxon>
        <taxon>Lamiales</taxon>
        <taxon>Phrymaceae</taxon>
        <taxon>Erythranthe</taxon>
    </lineage>
</organism>
<feature type="domain" description="Disease resistance protein winged helix" evidence="12">
    <location>
        <begin position="259"/>
        <end position="333"/>
    </location>
</feature>
<dbReference type="Gene3D" id="3.80.10.10">
    <property type="entry name" value="Ribonuclease Inhibitor"/>
    <property type="match status" value="1"/>
</dbReference>
<feature type="domain" description="Disease resistance R13L4/SHOC-2-like LRR" evidence="13">
    <location>
        <begin position="379"/>
        <end position="664"/>
    </location>
</feature>
<keyword evidence="8" id="KW-0547">Nucleotide-binding</keyword>
<dbReference type="InterPro" id="IPR036388">
    <property type="entry name" value="WH-like_DNA-bd_sf"/>
</dbReference>
<dbReference type="SUPFAM" id="SSF52058">
    <property type="entry name" value="L domain-like"/>
    <property type="match status" value="1"/>
</dbReference>
<dbReference type="GO" id="GO:0005737">
    <property type="term" value="C:cytoplasm"/>
    <property type="evidence" value="ECO:0007669"/>
    <property type="project" value="UniProtKB-SubCell"/>
</dbReference>
<evidence type="ECO:0000259" key="11">
    <source>
        <dbReference type="Pfam" id="PF00931"/>
    </source>
</evidence>
<comment type="subcellular location">
    <subcellularLocation>
        <location evidence="2">Cytoplasm</location>
    </subcellularLocation>
</comment>
<dbReference type="InterPro" id="IPR042197">
    <property type="entry name" value="Apaf_helical"/>
</dbReference>
<evidence type="ECO:0000259" key="13">
    <source>
        <dbReference type="Pfam" id="PF23598"/>
    </source>
</evidence>
<proteinExistence type="inferred from homology"/>
<evidence type="ECO:0000259" key="12">
    <source>
        <dbReference type="Pfam" id="PF23559"/>
    </source>
</evidence>
<reference evidence="14 15" key="1">
    <citation type="journal article" date="2013" name="Proc. Natl. Acad. Sci. U.S.A.">
        <title>Fine-scale variation in meiotic recombination in Mimulus inferred from population shotgun sequencing.</title>
        <authorList>
            <person name="Hellsten U."/>
            <person name="Wright K.M."/>
            <person name="Jenkins J."/>
            <person name="Shu S."/>
            <person name="Yuan Y."/>
            <person name="Wessler S.R."/>
            <person name="Schmutz J."/>
            <person name="Willis J.H."/>
            <person name="Rokhsar D.S."/>
        </authorList>
    </citation>
    <scope>NUCLEOTIDE SEQUENCE [LARGE SCALE GENOMIC DNA]</scope>
    <source>
        <strain evidence="15">cv. DUN x IM62</strain>
    </source>
</reference>
<dbReference type="Gene3D" id="1.10.8.430">
    <property type="entry name" value="Helical domain of apoptotic protease-activating factors"/>
    <property type="match status" value="1"/>
</dbReference>
<name>A0A022QY59_ERYGU</name>
<evidence type="ECO:0000256" key="8">
    <source>
        <dbReference type="ARBA" id="ARBA00022741"/>
    </source>
</evidence>
<dbReference type="GO" id="GO:0009626">
    <property type="term" value="P:plant-type hypersensitive response"/>
    <property type="evidence" value="ECO:0007669"/>
    <property type="project" value="UniProtKB-KW"/>
</dbReference>
<gene>
    <name evidence="14" type="ORF">MIMGU_mgv1a020657mg</name>
</gene>
<dbReference type="InterPro" id="IPR002182">
    <property type="entry name" value="NB-ARC"/>
</dbReference>
<evidence type="ECO:0000313" key="15">
    <source>
        <dbReference type="Proteomes" id="UP000030748"/>
    </source>
</evidence>
<keyword evidence="5" id="KW-0433">Leucine-rich repeat</keyword>
<keyword evidence="15" id="KW-1185">Reference proteome</keyword>
<dbReference type="PANTHER" id="PTHR23155:SF1152">
    <property type="entry name" value="AAA+ ATPASE DOMAIN-CONTAINING PROTEIN"/>
    <property type="match status" value="1"/>
</dbReference>
<dbReference type="FunFam" id="3.40.50.300:FF:001091">
    <property type="entry name" value="Probable disease resistance protein At1g61300"/>
    <property type="match status" value="1"/>
</dbReference>
<comment type="similarity">
    <text evidence="3">Belongs to the disease resistance NB-LRR family.</text>
</comment>
<dbReference type="InterPro" id="IPR055414">
    <property type="entry name" value="LRR_R13L4/SHOC2-like"/>
</dbReference>
<dbReference type="Gene3D" id="1.10.10.10">
    <property type="entry name" value="Winged helix-like DNA-binding domain superfamily/Winged helix DNA-binding domain"/>
    <property type="match status" value="1"/>
</dbReference>
<dbReference type="InterPro" id="IPR032675">
    <property type="entry name" value="LRR_dom_sf"/>
</dbReference>
<dbReference type="InterPro" id="IPR027417">
    <property type="entry name" value="P-loop_NTPase"/>
</dbReference>
<dbReference type="GO" id="GO:0005524">
    <property type="term" value="F:ATP binding"/>
    <property type="evidence" value="ECO:0007669"/>
    <property type="project" value="UniProtKB-KW"/>
</dbReference>
<dbReference type="AlphaFoldDB" id="A0A022QY59"/>
<evidence type="ECO:0000256" key="1">
    <source>
        <dbReference type="ARBA" id="ARBA00002074"/>
    </source>
</evidence>
<dbReference type="eggNOG" id="KOG4658">
    <property type="taxonomic scope" value="Eukaryota"/>
</dbReference>
<dbReference type="Gene3D" id="3.40.50.300">
    <property type="entry name" value="P-loop containing nucleotide triphosphate hydrolases"/>
    <property type="match status" value="1"/>
</dbReference>
<keyword evidence="6" id="KW-0381">Hypersensitive response</keyword>
<accession>A0A022QY59</accession>
<dbReference type="SUPFAM" id="SSF52540">
    <property type="entry name" value="P-loop containing nucleoside triphosphate hydrolases"/>
    <property type="match status" value="1"/>
</dbReference>
<dbReference type="EMBL" id="KI630969">
    <property type="protein sequence ID" value="EYU31460.1"/>
    <property type="molecule type" value="Genomic_DNA"/>
</dbReference>
<evidence type="ECO:0000256" key="9">
    <source>
        <dbReference type="ARBA" id="ARBA00022821"/>
    </source>
</evidence>
<evidence type="ECO:0000256" key="2">
    <source>
        <dbReference type="ARBA" id="ARBA00004496"/>
    </source>
</evidence>
<dbReference type="Pfam" id="PF00931">
    <property type="entry name" value="NB-ARC"/>
    <property type="match status" value="1"/>
</dbReference>
<evidence type="ECO:0000256" key="3">
    <source>
        <dbReference type="ARBA" id="ARBA00008894"/>
    </source>
</evidence>
<dbReference type="PRINTS" id="PR00364">
    <property type="entry name" value="DISEASERSIST"/>
</dbReference>
<dbReference type="GO" id="GO:0043531">
    <property type="term" value="F:ADP binding"/>
    <property type="evidence" value="ECO:0007669"/>
    <property type="project" value="InterPro"/>
</dbReference>
<evidence type="ECO:0000256" key="4">
    <source>
        <dbReference type="ARBA" id="ARBA00022490"/>
    </source>
</evidence>